<evidence type="ECO:0000313" key="6">
    <source>
        <dbReference type="Proteomes" id="UP000663570"/>
    </source>
</evidence>
<keyword evidence="2 5" id="KW-0489">Methyltransferase</keyword>
<dbReference type="InterPro" id="IPR051052">
    <property type="entry name" value="Diverse_substrate_MTase"/>
</dbReference>
<dbReference type="PANTHER" id="PTHR44942:SF4">
    <property type="entry name" value="METHYLTRANSFERASE TYPE 11 DOMAIN-CONTAINING PROTEIN"/>
    <property type="match status" value="1"/>
</dbReference>
<evidence type="ECO:0000256" key="2">
    <source>
        <dbReference type="ARBA" id="ARBA00022603"/>
    </source>
</evidence>
<protein>
    <submittedName>
        <fullName evidence="5">Class I SAM-dependent methyltransferase</fullName>
    </submittedName>
</protein>
<dbReference type="Pfam" id="PF08241">
    <property type="entry name" value="Methyltransf_11"/>
    <property type="match status" value="1"/>
</dbReference>
<evidence type="ECO:0000256" key="3">
    <source>
        <dbReference type="ARBA" id="ARBA00022679"/>
    </source>
</evidence>
<evidence type="ECO:0000256" key="1">
    <source>
        <dbReference type="ARBA" id="ARBA00008361"/>
    </source>
</evidence>
<gene>
    <name evidence="5" type="ORF">JY500_17105</name>
</gene>
<sequence length="212" mass="23287">MWDCGCGNGQAAVALAHHFERVDATDLSAAQIAHAKPHPGVHYRTMAAEATDFPDEAFDAVCVAQALHWFDMVRFTPELDRVLKSGGLFAAWGYGGFSLNPVFDAVLRRTVLDPIAAFWAPQNQLLWGGYRAVPLPYPDLDVPCIYMPVQADLAGVIAYLKSWSAVRLYTDAHGDGLLREAAEALQPVWGRPPSAVQTLDFSFHLRAVRKPL</sequence>
<comment type="similarity">
    <text evidence="1">Belongs to the methyltransferase superfamily.</text>
</comment>
<dbReference type="InterPro" id="IPR013216">
    <property type="entry name" value="Methyltransf_11"/>
</dbReference>
<dbReference type="Gene3D" id="1.10.10.2560">
    <property type="match status" value="1"/>
</dbReference>
<dbReference type="GO" id="GO:0032259">
    <property type="term" value="P:methylation"/>
    <property type="evidence" value="ECO:0007669"/>
    <property type="project" value="UniProtKB-KW"/>
</dbReference>
<keyword evidence="3" id="KW-0808">Transferase</keyword>
<dbReference type="GO" id="GO:0008168">
    <property type="term" value="F:methyltransferase activity"/>
    <property type="evidence" value="ECO:0007669"/>
    <property type="project" value="UniProtKB-KW"/>
</dbReference>
<dbReference type="CDD" id="cd02440">
    <property type="entry name" value="AdoMet_MTases"/>
    <property type="match status" value="1"/>
</dbReference>
<dbReference type="SUPFAM" id="SSF53335">
    <property type="entry name" value="S-adenosyl-L-methionine-dependent methyltransferases"/>
    <property type="match status" value="1"/>
</dbReference>
<evidence type="ECO:0000259" key="4">
    <source>
        <dbReference type="Pfam" id="PF08241"/>
    </source>
</evidence>
<name>A0ABX7M653_9RHOO</name>
<feature type="domain" description="Methyltransferase type 11" evidence="4">
    <location>
        <begin position="3"/>
        <end position="90"/>
    </location>
</feature>
<accession>A0ABX7M653</accession>
<proteinExistence type="inferred from homology"/>
<organism evidence="5 6">
    <name type="scientific">Niveibacterium microcysteis</name>
    <dbReference type="NCBI Taxonomy" id="2811415"/>
    <lineage>
        <taxon>Bacteria</taxon>
        <taxon>Pseudomonadati</taxon>
        <taxon>Pseudomonadota</taxon>
        <taxon>Betaproteobacteria</taxon>
        <taxon>Rhodocyclales</taxon>
        <taxon>Rhodocyclaceae</taxon>
        <taxon>Niveibacterium</taxon>
    </lineage>
</organism>
<keyword evidence="6" id="KW-1185">Reference proteome</keyword>
<dbReference type="InterPro" id="IPR029063">
    <property type="entry name" value="SAM-dependent_MTases_sf"/>
</dbReference>
<dbReference type="EMBL" id="CP071060">
    <property type="protein sequence ID" value="QSI76174.1"/>
    <property type="molecule type" value="Genomic_DNA"/>
</dbReference>
<reference evidence="5 6" key="1">
    <citation type="submission" date="2021-02" db="EMBL/GenBank/DDBJ databases">
        <title>Niveibacterium changnyeongensis HC41.</title>
        <authorList>
            <person name="Kang M."/>
        </authorList>
    </citation>
    <scope>NUCLEOTIDE SEQUENCE [LARGE SCALE GENOMIC DNA]</scope>
    <source>
        <strain evidence="5 6">HC41</strain>
    </source>
</reference>
<dbReference type="Gene3D" id="3.40.50.150">
    <property type="entry name" value="Vaccinia Virus protein VP39"/>
    <property type="match status" value="1"/>
</dbReference>
<dbReference type="Proteomes" id="UP000663570">
    <property type="component" value="Chromosome"/>
</dbReference>
<evidence type="ECO:0000313" key="5">
    <source>
        <dbReference type="EMBL" id="QSI76174.1"/>
    </source>
</evidence>
<dbReference type="PANTHER" id="PTHR44942">
    <property type="entry name" value="METHYLTRANSF_11 DOMAIN-CONTAINING PROTEIN"/>
    <property type="match status" value="1"/>
</dbReference>